<dbReference type="EMBL" id="RCXL01000010">
    <property type="protein sequence ID" value="RYT74399.1"/>
    <property type="molecule type" value="Genomic_DNA"/>
</dbReference>
<dbReference type="Proteomes" id="UP000335496">
    <property type="component" value="Unassembled WGS sequence"/>
</dbReference>
<dbReference type="Proteomes" id="UP000291917">
    <property type="component" value="Unassembled WGS sequence"/>
</dbReference>
<feature type="chain" id="PRO_5044586844" evidence="1">
    <location>
        <begin position="20"/>
        <end position="387"/>
    </location>
</feature>
<dbReference type="EMBL" id="VVZX01000010">
    <property type="protein sequence ID" value="KAA5274098.1"/>
    <property type="molecule type" value="Genomic_DNA"/>
</dbReference>
<dbReference type="Proteomes" id="UP000254424">
    <property type="component" value="Unassembled WGS sequence"/>
</dbReference>
<dbReference type="AlphaFoldDB" id="A0A380ZAB4"/>
<evidence type="ECO:0000256" key="1">
    <source>
        <dbReference type="SAM" id="SignalP"/>
    </source>
</evidence>
<reference evidence="4 7" key="3">
    <citation type="journal article" date="2019" name="Science, e1252229">
        <title>Invertible promoters mediate bacterial phase variation, antibiotic resistance, and host adaptation in the gut.</title>
        <authorList>
            <person name="Jiang X."/>
            <person name="Hall A.B."/>
            <person name="Arthur T.D."/>
            <person name="Plichta D.R."/>
            <person name="Covington C.T."/>
            <person name="Poyet M."/>
            <person name="Crothers J."/>
            <person name="Moses P.L."/>
            <person name="Tolonen A.C."/>
            <person name="Vlamakis H."/>
            <person name="Alm E.J."/>
            <person name="Xavier R.J."/>
        </authorList>
    </citation>
    <scope>NUCLEOTIDE SEQUENCE [LARGE SCALE GENOMIC DNA]</scope>
    <source>
        <strain evidence="4">Bj_0095</strain>
        <strain evidence="7">bj_0095</strain>
    </source>
</reference>
<evidence type="ECO:0000313" key="6">
    <source>
        <dbReference type="Proteomes" id="UP000254424"/>
    </source>
</evidence>
<dbReference type="GeneID" id="93069425"/>
<keyword evidence="1" id="KW-0732">Signal</keyword>
<dbReference type="InterPro" id="IPR025411">
    <property type="entry name" value="DUF4136"/>
</dbReference>
<accession>A0A380ZAB4</accession>
<proteinExistence type="predicted"/>
<feature type="domain" description="DUF4136" evidence="2">
    <location>
        <begin position="132"/>
        <end position="290"/>
    </location>
</feature>
<dbReference type="OrthoDB" id="993996at2"/>
<organism evidence="5 6">
    <name type="scientific">Bacteroides eggerthii</name>
    <dbReference type="NCBI Taxonomy" id="28111"/>
    <lineage>
        <taxon>Bacteria</taxon>
        <taxon>Pseudomonadati</taxon>
        <taxon>Bacteroidota</taxon>
        <taxon>Bacteroidia</taxon>
        <taxon>Bacteroidales</taxon>
        <taxon>Bacteroidaceae</taxon>
        <taxon>Bacteroides</taxon>
    </lineage>
</organism>
<dbReference type="RefSeq" id="WP_004291896.1">
    <property type="nucleotide sequence ID" value="NZ_CABKNQ010000017.1"/>
</dbReference>
<evidence type="ECO:0000313" key="3">
    <source>
        <dbReference type="EMBL" id="KAA5274098.1"/>
    </source>
</evidence>
<dbReference type="Gene3D" id="3.30.160.670">
    <property type="match status" value="1"/>
</dbReference>
<evidence type="ECO:0000313" key="4">
    <source>
        <dbReference type="EMBL" id="RYT74399.1"/>
    </source>
</evidence>
<gene>
    <name evidence="4" type="ORF">EAJ03_08315</name>
    <name evidence="3" type="ORF">F2Z23_09000</name>
    <name evidence="5" type="ORF">NCTC11155_02676</name>
</gene>
<dbReference type="EMBL" id="UFSX01000002">
    <property type="protein sequence ID" value="SUV43284.1"/>
    <property type="molecule type" value="Genomic_DNA"/>
</dbReference>
<reference evidence="5 6" key="1">
    <citation type="submission" date="2018-06" db="EMBL/GenBank/DDBJ databases">
        <authorList>
            <consortium name="Pathogen Informatics"/>
            <person name="Doyle S."/>
        </authorList>
    </citation>
    <scope>NUCLEOTIDE SEQUENCE [LARGE SCALE GENOMIC DNA]</scope>
    <source>
        <strain evidence="5 6">NCTC11155</strain>
    </source>
</reference>
<keyword evidence="8" id="KW-1185">Reference proteome</keyword>
<feature type="signal peptide" evidence="1">
    <location>
        <begin position="1"/>
        <end position="19"/>
    </location>
</feature>
<evidence type="ECO:0000313" key="8">
    <source>
        <dbReference type="Proteomes" id="UP000335496"/>
    </source>
</evidence>
<sequence>MKKQVLLMIVMLMSLNVGAQEMEDFERSYGYMVTNVVNGEKERCWYTTKVEPYSQIDLAGISVGTLVVPSDTVNNLYYVGGNKKHVAIGDFIKLEKGRYLTELETMDLGKYGSISTLEWPLSFHNNTQIYSDPDVSLYDYSTFDFEFTENNVIQQKEISGIIEKELNKKNLKRDRETPDILIYINYYSDKRENYTPPTQEIVTRYKYGYEIGSGWGTRQYVESQTKSGYTQAQYLLKFTITMLDADKVRNGSKVTPIIWNADFEASGLSSVPALKPFCDDAVNFMFCQFPIVHYTGDKLIFKKTYLCPIGLLFEKKKTKRIYHVLKDSPAEKVGIGIGDEFVKYVGDIVWNSDTGNTTFDMLIKRKNGKKEIIHFEEIKSYEVVDSQ</sequence>
<evidence type="ECO:0000313" key="7">
    <source>
        <dbReference type="Proteomes" id="UP000291917"/>
    </source>
</evidence>
<reference evidence="3 8" key="2">
    <citation type="journal article" date="2019" name="Nat. Med.">
        <title>A library of human gut bacterial isolates paired with longitudinal multiomics data enables mechanistic microbiome research.</title>
        <authorList>
            <person name="Poyet M."/>
            <person name="Groussin M."/>
            <person name="Gibbons S.M."/>
            <person name="Avila-Pacheco J."/>
            <person name="Jiang X."/>
            <person name="Kearney S.M."/>
            <person name="Perrotta A.R."/>
            <person name="Berdy B."/>
            <person name="Zhao S."/>
            <person name="Lieberman T.D."/>
            <person name="Swanson P.K."/>
            <person name="Smith M."/>
            <person name="Roesemann S."/>
            <person name="Alexander J.E."/>
            <person name="Rich S.A."/>
            <person name="Livny J."/>
            <person name="Vlamakis H."/>
            <person name="Clish C."/>
            <person name="Bullock K."/>
            <person name="Deik A."/>
            <person name="Scott J."/>
            <person name="Pierce K.A."/>
            <person name="Xavier R.J."/>
            <person name="Alm E.J."/>
        </authorList>
    </citation>
    <scope>NUCLEOTIDE SEQUENCE [LARGE SCALE GENOMIC DNA]</scope>
    <source>
        <strain evidence="3 8">BIOML-A1</strain>
    </source>
</reference>
<protein>
    <submittedName>
        <fullName evidence="3">DUF4136 domain-containing protein</fullName>
    </submittedName>
</protein>
<name>A0A380ZAB4_9BACE</name>
<evidence type="ECO:0000259" key="2">
    <source>
        <dbReference type="Pfam" id="PF13590"/>
    </source>
</evidence>
<evidence type="ECO:0000313" key="5">
    <source>
        <dbReference type="EMBL" id="SUV43284.1"/>
    </source>
</evidence>
<dbReference type="Pfam" id="PF13590">
    <property type="entry name" value="DUF4136"/>
    <property type="match status" value="1"/>
</dbReference>